<evidence type="ECO:0000313" key="1">
    <source>
        <dbReference type="EMBL" id="TWI20783.1"/>
    </source>
</evidence>
<evidence type="ECO:0000313" key="2">
    <source>
        <dbReference type="Proteomes" id="UP000317122"/>
    </source>
</evidence>
<protein>
    <submittedName>
        <fullName evidence="1">Uncharacterized protein</fullName>
    </submittedName>
</protein>
<reference evidence="1 2" key="1">
    <citation type="journal article" date="2015" name="Stand. Genomic Sci.">
        <title>Genomic Encyclopedia of Bacterial and Archaeal Type Strains, Phase III: the genomes of soil and plant-associated and newly described type strains.</title>
        <authorList>
            <person name="Whitman W.B."/>
            <person name="Woyke T."/>
            <person name="Klenk H.P."/>
            <person name="Zhou Y."/>
            <person name="Lilburn T.G."/>
            <person name="Beck B.J."/>
            <person name="De Vos P."/>
            <person name="Vandamme P."/>
            <person name="Eisen J.A."/>
            <person name="Garrity G."/>
            <person name="Hugenholtz P."/>
            <person name="Kyrpides N.C."/>
        </authorList>
    </citation>
    <scope>NUCLEOTIDE SEQUENCE [LARGE SCALE GENOMIC DNA]</scope>
    <source>
        <strain evidence="1 2">CGMCC 1.2546</strain>
    </source>
</reference>
<dbReference type="RefSeq" id="WP_240547391.1">
    <property type="nucleotide sequence ID" value="NZ_BSPF01000005.1"/>
</dbReference>
<accession>A0A562MLJ3</accession>
<proteinExistence type="predicted"/>
<keyword evidence="2" id="KW-1185">Reference proteome</keyword>
<organism evidence="1 2">
    <name type="scientific">Mesorhizobium tianshanense</name>
    <dbReference type="NCBI Taxonomy" id="39844"/>
    <lineage>
        <taxon>Bacteria</taxon>
        <taxon>Pseudomonadati</taxon>
        <taxon>Pseudomonadota</taxon>
        <taxon>Alphaproteobacteria</taxon>
        <taxon>Hyphomicrobiales</taxon>
        <taxon>Phyllobacteriaceae</taxon>
        <taxon>Mesorhizobium</taxon>
    </lineage>
</organism>
<gene>
    <name evidence="1" type="ORF">IQ26_06948</name>
</gene>
<comment type="caution">
    <text evidence="1">The sequence shown here is derived from an EMBL/GenBank/DDBJ whole genome shotgun (WGS) entry which is preliminary data.</text>
</comment>
<name>A0A562MLJ3_9HYPH</name>
<dbReference type="AlphaFoldDB" id="A0A562MLJ3"/>
<dbReference type="EMBL" id="VLKT01000075">
    <property type="protein sequence ID" value="TWI20783.1"/>
    <property type="molecule type" value="Genomic_DNA"/>
</dbReference>
<sequence length="81" mass="9055">MDCSERIEALIDAPSADAIDTARVLLGQFKGESETLAQAIDDFLLDLITLVFVVEATREGFHNPARRLARMRLTRIRLLLA</sequence>
<dbReference type="Proteomes" id="UP000317122">
    <property type="component" value="Unassembled WGS sequence"/>
</dbReference>